<sequence length="175" mass="19489">MKEKQIVQPDSHSCNVSAKQLPIVPSETKDRSLRVSDSSSKNSGDALVRLNHTSKTATDYDAFARYSELCVRNVTPRPYVFDKYYELCTRNITTRAVVNEDTLCGDVSASNQLKRTHYDTPETDAFEKYSQLYTSLGASSSSSHLKRTCCETQSLLLMVSQPSSFGNAVNQARIS</sequence>
<reference evidence="2" key="1">
    <citation type="journal article" date="2022" name="Int. J. Mol. Sci.">
        <title>Draft Genome of Tanacetum Coccineum: Genomic Comparison of Closely Related Tanacetum-Family Plants.</title>
        <authorList>
            <person name="Yamashiro T."/>
            <person name="Shiraishi A."/>
            <person name="Nakayama K."/>
            <person name="Satake H."/>
        </authorList>
    </citation>
    <scope>NUCLEOTIDE SEQUENCE</scope>
</reference>
<keyword evidence="3" id="KW-1185">Reference proteome</keyword>
<comment type="caution">
    <text evidence="2">The sequence shown here is derived from an EMBL/GenBank/DDBJ whole genome shotgun (WGS) entry which is preliminary data.</text>
</comment>
<evidence type="ECO:0000313" key="2">
    <source>
        <dbReference type="EMBL" id="GJT32428.1"/>
    </source>
</evidence>
<protein>
    <submittedName>
        <fullName evidence="2">Uncharacterized protein</fullName>
    </submittedName>
</protein>
<evidence type="ECO:0000313" key="3">
    <source>
        <dbReference type="Proteomes" id="UP001151760"/>
    </source>
</evidence>
<evidence type="ECO:0000256" key="1">
    <source>
        <dbReference type="SAM" id="MobiDB-lite"/>
    </source>
</evidence>
<feature type="compositionally biased region" description="Polar residues" evidence="1">
    <location>
        <begin position="8"/>
        <end position="18"/>
    </location>
</feature>
<dbReference type="Proteomes" id="UP001151760">
    <property type="component" value="Unassembled WGS sequence"/>
</dbReference>
<name>A0ABQ5D2L7_9ASTR</name>
<proteinExistence type="predicted"/>
<accession>A0ABQ5D2L7</accession>
<organism evidence="2 3">
    <name type="scientific">Tanacetum coccineum</name>
    <dbReference type="NCBI Taxonomy" id="301880"/>
    <lineage>
        <taxon>Eukaryota</taxon>
        <taxon>Viridiplantae</taxon>
        <taxon>Streptophyta</taxon>
        <taxon>Embryophyta</taxon>
        <taxon>Tracheophyta</taxon>
        <taxon>Spermatophyta</taxon>
        <taxon>Magnoliopsida</taxon>
        <taxon>eudicotyledons</taxon>
        <taxon>Gunneridae</taxon>
        <taxon>Pentapetalae</taxon>
        <taxon>asterids</taxon>
        <taxon>campanulids</taxon>
        <taxon>Asterales</taxon>
        <taxon>Asteraceae</taxon>
        <taxon>Asteroideae</taxon>
        <taxon>Anthemideae</taxon>
        <taxon>Anthemidinae</taxon>
        <taxon>Tanacetum</taxon>
    </lineage>
</organism>
<feature type="region of interest" description="Disordered" evidence="1">
    <location>
        <begin position="1"/>
        <end position="45"/>
    </location>
</feature>
<dbReference type="EMBL" id="BQNB010014792">
    <property type="protein sequence ID" value="GJT32428.1"/>
    <property type="molecule type" value="Genomic_DNA"/>
</dbReference>
<gene>
    <name evidence="2" type="ORF">Tco_0922847</name>
</gene>
<reference evidence="2" key="2">
    <citation type="submission" date="2022-01" db="EMBL/GenBank/DDBJ databases">
        <authorList>
            <person name="Yamashiro T."/>
            <person name="Shiraishi A."/>
            <person name="Satake H."/>
            <person name="Nakayama K."/>
        </authorList>
    </citation>
    <scope>NUCLEOTIDE SEQUENCE</scope>
</reference>